<comment type="caution">
    <text evidence="5">The sequence shown here is derived from an EMBL/GenBank/DDBJ whole genome shotgun (WGS) entry which is preliminary data.</text>
</comment>
<evidence type="ECO:0000256" key="2">
    <source>
        <dbReference type="ARBA" id="ARBA00023125"/>
    </source>
</evidence>
<accession>A0ABW1S4G7</accession>
<dbReference type="InterPro" id="IPR018060">
    <property type="entry name" value="HTH_AraC"/>
</dbReference>
<keyword evidence="2" id="KW-0238">DNA-binding</keyword>
<evidence type="ECO:0000313" key="5">
    <source>
        <dbReference type="EMBL" id="MFC6182281.1"/>
    </source>
</evidence>
<dbReference type="RefSeq" id="WP_137627526.1">
    <property type="nucleotide sequence ID" value="NZ_BJDJ01000002.1"/>
</dbReference>
<dbReference type="SMART" id="SM00342">
    <property type="entry name" value="HTH_ARAC"/>
    <property type="match status" value="1"/>
</dbReference>
<dbReference type="Pfam" id="PF12833">
    <property type="entry name" value="HTH_18"/>
    <property type="match status" value="1"/>
</dbReference>
<protein>
    <submittedName>
        <fullName evidence="5">Helix-turn-helix domain-containing protein</fullName>
    </submittedName>
</protein>
<sequence>MDIYHIGEALVQWQLDAKHRQASGAWVTLAPNSTSLIPIVAAKLENEDGSCHTHQQSQPSILYVFAGTASVTIASQTMTLTSGNLLFVKPHQQYQLGPLKAGDVLVTLLLPVDAELSQLLPIADDHRMHQQLQAIKQAYGTWGYANFNNDKIDDPAYIVERIICEIVSPAQFATARIDGFLHLLLIELIRRKSYVAPSRKSLPHQVTTADLLQYIDQNYDVCSLKIMAQAFHYNPNYLSNRLKTATGQSFIQLIDSRRMREALILLENPRVSIDEVVTYIGYSSKSFFYKKFKERYGESPTKMRQRLLC</sequence>
<name>A0ABW1S4G7_9LACO</name>
<dbReference type="SUPFAM" id="SSF51182">
    <property type="entry name" value="RmlC-like cupins"/>
    <property type="match status" value="1"/>
</dbReference>
<dbReference type="Gene3D" id="2.60.120.10">
    <property type="entry name" value="Jelly Rolls"/>
    <property type="match status" value="1"/>
</dbReference>
<dbReference type="PROSITE" id="PS01124">
    <property type="entry name" value="HTH_ARAC_FAMILY_2"/>
    <property type="match status" value="1"/>
</dbReference>
<feature type="domain" description="HTH araC/xylS-type" evidence="4">
    <location>
        <begin position="209"/>
        <end position="306"/>
    </location>
</feature>
<proteinExistence type="predicted"/>
<dbReference type="InterPro" id="IPR011051">
    <property type="entry name" value="RmlC_Cupin_sf"/>
</dbReference>
<dbReference type="Proteomes" id="UP001596282">
    <property type="component" value="Unassembled WGS sequence"/>
</dbReference>
<dbReference type="PANTHER" id="PTHR43280:SF28">
    <property type="entry name" value="HTH-TYPE TRANSCRIPTIONAL ACTIVATOR RHAS"/>
    <property type="match status" value="1"/>
</dbReference>
<dbReference type="EMBL" id="JBHSSC010000044">
    <property type="protein sequence ID" value="MFC6182281.1"/>
    <property type="molecule type" value="Genomic_DNA"/>
</dbReference>
<dbReference type="InterPro" id="IPR014710">
    <property type="entry name" value="RmlC-like_jellyroll"/>
</dbReference>
<evidence type="ECO:0000313" key="6">
    <source>
        <dbReference type="Proteomes" id="UP001596282"/>
    </source>
</evidence>
<dbReference type="Gene3D" id="1.10.10.60">
    <property type="entry name" value="Homeodomain-like"/>
    <property type="match status" value="2"/>
</dbReference>
<keyword evidence="3" id="KW-0804">Transcription</keyword>
<organism evidence="5 6">
    <name type="scientific">Lactiplantibacillus daowaiensis</name>
    <dbReference type="NCBI Taxonomy" id="2559918"/>
    <lineage>
        <taxon>Bacteria</taxon>
        <taxon>Bacillati</taxon>
        <taxon>Bacillota</taxon>
        <taxon>Bacilli</taxon>
        <taxon>Lactobacillales</taxon>
        <taxon>Lactobacillaceae</taxon>
        <taxon>Lactiplantibacillus</taxon>
    </lineage>
</organism>
<reference evidence="6" key="1">
    <citation type="journal article" date="2019" name="Int. J. Syst. Evol. Microbiol.">
        <title>The Global Catalogue of Microorganisms (GCM) 10K type strain sequencing project: providing services to taxonomists for standard genome sequencing and annotation.</title>
        <authorList>
            <consortium name="The Broad Institute Genomics Platform"/>
            <consortium name="The Broad Institute Genome Sequencing Center for Infectious Disease"/>
            <person name="Wu L."/>
            <person name="Ma J."/>
        </authorList>
    </citation>
    <scope>NUCLEOTIDE SEQUENCE [LARGE SCALE GENOMIC DNA]</scope>
    <source>
        <strain evidence="6">CCM 8933</strain>
    </source>
</reference>
<dbReference type="PANTHER" id="PTHR43280">
    <property type="entry name" value="ARAC-FAMILY TRANSCRIPTIONAL REGULATOR"/>
    <property type="match status" value="1"/>
</dbReference>
<evidence type="ECO:0000259" key="4">
    <source>
        <dbReference type="PROSITE" id="PS01124"/>
    </source>
</evidence>
<keyword evidence="6" id="KW-1185">Reference proteome</keyword>
<evidence type="ECO:0000256" key="1">
    <source>
        <dbReference type="ARBA" id="ARBA00023015"/>
    </source>
</evidence>
<gene>
    <name evidence="5" type="ORF">ACFP5Y_13675</name>
</gene>
<keyword evidence="1" id="KW-0805">Transcription regulation</keyword>
<evidence type="ECO:0000256" key="3">
    <source>
        <dbReference type="ARBA" id="ARBA00023163"/>
    </source>
</evidence>
<dbReference type="InterPro" id="IPR009057">
    <property type="entry name" value="Homeodomain-like_sf"/>
</dbReference>
<dbReference type="SUPFAM" id="SSF46689">
    <property type="entry name" value="Homeodomain-like"/>
    <property type="match status" value="1"/>
</dbReference>